<dbReference type="EMBL" id="CAJVPT010006002">
    <property type="protein sequence ID" value="CAG8526490.1"/>
    <property type="molecule type" value="Genomic_DNA"/>
</dbReference>
<protein>
    <submittedName>
        <fullName evidence="1">15935_t:CDS:1</fullName>
    </submittedName>
</protein>
<organism evidence="1 2">
    <name type="scientific">Acaulospora colombiana</name>
    <dbReference type="NCBI Taxonomy" id="27376"/>
    <lineage>
        <taxon>Eukaryota</taxon>
        <taxon>Fungi</taxon>
        <taxon>Fungi incertae sedis</taxon>
        <taxon>Mucoromycota</taxon>
        <taxon>Glomeromycotina</taxon>
        <taxon>Glomeromycetes</taxon>
        <taxon>Diversisporales</taxon>
        <taxon>Acaulosporaceae</taxon>
        <taxon>Acaulospora</taxon>
    </lineage>
</organism>
<keyword evidence="2" id="KW-1185">Reference proteome</keyword>
<dbReference type="Proteomes" id="UP000789525">
    <property type="component" value="Unassembled WGS sequence"/>
</dbReference>
<evidence type="ECO:0000313" key="1">
    <source>
        <dbReference type="EMBL" id="CAG8526490.1"/>
    </source>
</evidence>
<sequence>MDYRRDSLRVSDDEDSLWANISNNLTKLEKIEDEVADLSRQINQQHELIHQTNLVTPEIRDKLKNLYKKALDQTSREEEMANTISKDIDKFLASQSQVGKQSLKVASSISDDSTYKKSKKRDHESASLSGGVNKQMKKSKAYVILSSGNIIKNGTNVAAKQPKSKDPEENWILATVVDYRVDTKQ</sequence>
<evidence type="ECO:0000313" key="2">
    <source>
        <dbReference type="Proteomes" id="UP000789525"/>
    </source>
</evidence>
<gene>
    <name evidence="1" type="ORF">ACOLOM_LOCUS3887</name>
</gene>
<reference evidence="1" key="1">
    <citation type="submission" date="2021-06" db="EMBL/GenBank/DDBJ databases">
        <authorList>
            <person name="Kallberg Y."/>
            <person name="Tangrot J."/>
            <person name="Rosling A."/>
        </authorList>
    </citation>
    <scope>NUCLEOTIDE SEQUENCE</scope>
    <source>
        <strain evidence="1">CL356</strain>
    </source>
</reference>
<proteinExistence type="predicted"/>
<comment type="caution">
    <text evidence="1">The sequence shown here is derived from an EMBL/GenBank/DDBJ whole genome shotgun (WGS) entry which is preliminary data.</text>
</comment>
<name>A0ACA9LES5_9GLOM</name>
<accession>A0ACA9LES5</accession>